<dbReference type="InterPro" id="IPR050593">
    <property type="entry name" value="LovG"/>
</dbReference>
<protein>
    <recommendedName>
        <fullName evidence="2">Serine hydrolase domain-containing protein</fullName>
    </recommendedName>
</protein>
<dbReference type="EMBL" id="SOZJ01000004">
    <property type="protein sequence ID" value="TGJ68632.1"/>
    <property type="molecule type" value="Genomic_DNA"/>
</dbReference>
<gene>
    <name evidence="3" type="ORF">EYR41_007672</name>
</gene>
<evidence type="ECO:0000259" key="2">
    <source>
        <dbReference type="Pfam" id="PF03959"/>
    </source>
</evidence>
<proteinExistence type="predicted"/>
<accession>A0A7C8PVW4</accession>
<dbReference type="GO" id="GO:0005634">
    <property type="term" value="C:nucleus"/>
    <property type="evidence" value="ECO:0007669"/>
    <property type="project" value="TreeGrafter"/>
</dbReference>
<dbReference type="Proteomes" id="UP000297595">
    <property type="component" value="Unassembled WGS sequence"/>
</dbReference>
<dbReference type="InterPro" id="IPR005645">
    <property type="entry name" value="FSH-like_dom"/>
</dbReference>
<name>A0A7C8PVW4_ORBOL</name>
<evidence type="ECO:0000313" key="3">
    <source>
        <dbReference type="EMBL" id="TGJ68632.1"/>
    </source>
</evidence>
<dbReference type="GO" id="GO:0019748">
    <property type="term" value="P:secondary metabolic process"/>
    <property type="evidence" value="ECO:0007669"/>
    <property type="project" value="TreeGrafter"/>
</dbReference>
<dbReference type="SUPFAM" id="SSF53474">
    <property type="entry name" value="alpha/beta-Hydrolases"/>
    <property type="match status" value="1"/>
</dbReference>
<dbReference type="AlphaFoldDB" id="A0A7C8PVW4"/>
<dbReference type="GO" id="GO:0016787">
    <property type="term" value="F:hydrolase activity"/>
    <property type="evidence" value="ECO:0007669"/>
    <property type="project" value="UniProtKB-KW"/>
</dbReference>
<organism evidence="3 4">
    <name type="scientific">Orbilia oligospora</name>
    <name type="common">Nematode-trapping fungus</name>
    <name type="synonym">Arthrobotrys oligospora</name>
    <dbReference type="NCBI Taxonomy" id="2813651"/>
    <lineage>
        <taxon>Eukaryota</taxon>
        <taxon>Fungi</taxon>
        <taxon>Dikarya</taxon>
        <taxon>Ascomycota</taxon>
        <taxon>Pezizomycotina</taxon>
        <taxon>Orbiliomycetes</taxon>
        <taxon>Orbiliales</taxon>
        <taxon>Orbiliaceae</taxon>
        <taxon>Orbilia</taxon>
    </lineage>
</organism>
<sequence>MPTNETMIVRTPLQLWDHKPCRTACIYTTQHPSSKSLKSQAKMRFLCLHGLGTNSKVLETQTAAIRAELGEEHEYEFVDGTVPWPKAKELGDLFSDEDEYFAYYDPFDAESMLKALFQLEEYIEEEGPFDAVMGFSHGAALSSTLLLGRGTEREGWQSPFKLAVFLAGGGPLSWEALHKNQTIWLDRDYKLSQIRIPTAHVWALNDELGPSMSGVLEQLCTPHLRHGYVHNEGHTVPGTRSPETLRGALKAIQRALRDAQAIAV</sequence>
<dbReference type="Gene3D" id="3.40.50.1820">
    <property type="entry name" value="alpha/beta hydrolase"/>
    <property type="match status" value="1"/>
</dbReference>
<dbReference type="Pfam" id="PF03959">
    <property type="entry name" value="FSH1"/>
    <property type="match status" value="1"/>
</dbReference>
<dbReference type="PANTHER" id="PTHR48070:SF6">
    <property type="entry name" value="ESTERASE OVCA2"/>
    <property type="match status" value="1"/>
</dbReference>
<evidence type="ECO:0000256" key="1">
    <source>
        <dbReference type="ARBA" id="ARBA00022801"/>
    </source>
</evidence>
<evidence type="ECO:0000313" key="4">
    <source>
        <dbReference type="Proteomes" id="UP000297595"/>
    </source>
</evidence>
<comment type="caution">
    <text evidence="3">The sequence shown here is derived from an EMBL/GenBank/DDBJ whole genome shotgun (WGS) entry which is preliminary data.</text>
</comment>
<keyword evidence="1" id="KW-0378">Hydrolase</keyword>
<dbReference type="PANTHER" id="PTHR48070">
    <property type="entry name" value="ESTERASE OVCA2"/>
    <property type="match status" value="1"/>
</dbReference>
<reference evidence="3 4" key="1">
    <citation type="submission" date="2019-03" db="EMBL/GenBank/DDBJ databases">
        <title>Nematode-trapping fungi genome.</title>
        <authorList>
            <person name="Vidal-Diez De Ulzurrun G."/>
        </authorList>
    </citation>
    <scope>NUCLEOTIDE SEQUENCE [LARGE SCALE GENOMIC DNA]</scope>
    <source>
        <strain evidence="3 4">TWF154</strain>
    </source>
</reference>
<dbReference type="OrthoDB" id="414698at2759"/>
<dbReference type="InterPro" id="IPR029058">
    <property type="entry name" value="AB_hydrolase_fold"/>
</dbReference>
<dbReference type="GO" id="GO:0005737">
    <property type="term" value="C:cytoplasm"/>
    <property type="evidence" value="ECO:0007669"/>
    <property type="project" value="TreeGrafter"/>
</dbReference>
<feature type="domain" description="Serine hydrolase" evidence="2">
    <location>
        <begin position="41"/>
        <end position="240"/>
    </location>
</feature>